<keyword evidence="4" id="KW-0862">Zinc</keyword>
<comment type="cofactor">
    <cofactor evidence="1">
        <name>Zn(2+)</name>
        <dbReference type="ChEBI" id="CHEBI:29105"/>
    </cofactor>
</comment>
<dbReference type="NCBIfam" id="NF007914">
    <property type="entry name" value="PRK10628.1"/>
    <property type="match status" value="1"/>
</dbReference>
<evidence type="ECO:0000259" key="6">
    <source>
        <dbReference type="Pfam" id="PF02900"/>
    </source>
</evidence>
<dbReference type="GO" id="GO:0008270">
    <property type="term" value="F:zinc ion binding"/>
    <property type="evidence" value="ECO:0007669"/>
    <property type="project" value="InterPro"/>
</dbReference>
<keyword evidence="3" id="KW-0479">Metal-binding</keyword>
<evidence type="ECO:0000313" key="8">
    <source>
        <dbReference type="Proteomes" id="UP000011859"/>
    </source>
</evidence>
<dbReference type="AlphaFoldDB" id="M4NA54"/>
<dbReference type="HOGENOM" id="CLU_046582_2_0_6"/>
<comment type="similarity">
    <text evidence="2">Belongs to the DODA-type extradiol aromatic ring-opening dioxygenase family.</text>
</comment>
<evidence type="ECO:0000256" key="2">
    <source>
        <dbReference type="ARBA" id="ARBA00007581"/>
    </source>
</evidence>
<gene>
    <name evidence="7" type="ORF">R2APBS1_0098</name>
</gene>
<proteinExistence type="inferred from homology"/>
<protein>
    <recommendedName>
        <fullName evidence="6">Extradiol ring-cleavage dioxygenase class III enzyme subunit B domain-containing protein</fullName>
    </recommendedName>
</protein>
<sequence length="259" mass="28675">MNTRMPTVFLGHGNPMNALHDNDWSRSWAALGQRLPRPRAVLSVSAHWYLPGTAVTAMAAPRTIHDFGGFPRELFEVQYPAPGDHGLVRRVRELLQPLEVRGDLAWGLDHGTWSVLRHVFPAADVPVVQLSIDESQPPAFHYGLGRLLRPLRDEGILLVGSGDIVHNLHAYAWGRHPQQPFDWALRFESRVRELMLRGDHESLVNYESLGADAELSVPTPEHYLPLLYVLGASGEGDAATFPVEGMDGGSISMLSVQFG</sequence>
<dbReference type="STRING" id="666685.R2APBS1_0098"/>
<evidence type="ECO:0000256" key="1">
    <source>
        <dbReference type="ARBA" id="ARBA00001947"/>
    </source>
</evidence>
<organism evidence="7 8">
    <name type="scientific">Rhodanobacter denitrificans</name>
    <dbReference type="NCBI Taxonomy" id="666685"/>
    <lineage>
        <taxon>Bacteria</taxon>
        <taxon>Pseudomonadati</taxon>
        <taxon>Pseudomonadota</taxon>
        <taxon>Gammaproteobacteria</taxon>
        <taxon>Lysobacterales</taxon>
        <taxon>Rhodanobacteraceae</taxon>
        <taxon>Rhodanobacter</taxon>
    </lineage>
</organism>
<dbReference type="PANTHER" id="PTHR30096:SF0">
    <property type="entry name" value="4,5-DOPA DIOXYGENASE EXTRADIOL-LIKE PROTEIN"/>
    <property type="match status" value="1"/>
</dbReference>
<keyword evidence="5" id="KW-0560">Oxidoreductase</keyword>
<dbReference type="KEGG" id="rhd:R2APBS1_0098"/>
<reference evidence="7 8" key="1">
    <citation type="submission" date="2012-04" db="EMBL/GenBank/DDBJ databases">
        <title>Complete genome of Rhodanobacter sp. 2APBS1.</title>
        <authorList>
            <consortium name="US DOE Joint Genome Institute"/>
            <person name="Huntemann M."/>
            <person name="Wei C.-L."/>
            <person name="Han J."/>
            <person name="Detter J.C."/>
            <person name="Han C."/>
            <person name="Tapia R."/>
            <person name="Munk A.C.C."/>
            <person name="Chen A."/>
            <person name="Krypides N."/>
            <person name="Mavromatis K."/>
            <person name="Markowitz V."/>
            <person name="Szeto E."/>
            <person name="Ivanova N."/>
            <person name="Mikhailova N."/>
            <person name="Ovchinnikova G."/>
            <person name="Pagani I."/>
            <person name="Pati A."/>
            <person name="Goodwin L."/>
            <person name="Peters L."/>
            <person name="Pitluck S."/>
            <person name="Woyke T."/>
            <person name="Prakash O."/>
            <person name="Elkins J."/>
            <person name="Brown S."/>
            <person name="Palumbo A."/>
            <person name="Hemme C."/>
            <person name="Zhou J."/>
            <person name="Watson D."/>
            <person name="Jardine P."/>
            <person name="Kostka J."/>
            <person name="Green S."/>
        </authorList>
    </citation>
    <scope>NUCLEOTIDE SEQUENCE [LARGE SCALE GENOMIC DNA]</scope>
    <source>
        <strain evidence="7 8">2APBS1</strain>
    </source>
</reference>
<dbReference type="eggNOG" id="COG3384">
    <property type="taxonomic scope" value="Bacteria"/>
</dbReference>
<accession>M4NA54</accession>
<dbReference type="RefSeq" id="WP_015446416.1">
    <property type="nucleotide sequence ID" value="NC_020541.1"/>
</dbReference>
<dbReference type="GO" id="GO:0016702">
    <property type="term" value="F:oxidoreductase activity, acting on single donors with incorporation of molecular oxygen, incorporation of two atoms of oxygen"/>
    <property type="evidence" value="ECO:0007669"/>
    <property type="project" value="UniProtKB-ARBA"/>
</dbReference>
<name>M4NA54_9GAMM</name>
<feature type="domain" description="Extradiol ring-cleavage dioxygenase class III enzyme subunit B" evidence="6">
    <location>
        <begin position="35"/>
        <end position="235"/>
    </location>
</feature>
<evidence type="ECO:0000313" key="7">
    <source>
        <dbReference type="EMBL" id="AGG87280.1"/>
    </source>
</evidence>
<evidence type="ECO:0000256" key="3">
    <source>
        <dbReference type="ARBA" id="ARBA00022723"/>
    </source>
</evidence>
<dbReference type="PANTHER" id="PTHR30096">
    <property type="entry name" value="4,5-DOPA DIOXYGENASE EXTRADIOL-LIKE PROTEIN"/>
    <property type="match status" value="1"/>
</dbReference>
<evidence type="ECO:0000256" key="5">
    <source>
        <dbReference type="ARBA" id="ARBA00023002"/>
    </source>
</evidence>
<dbReference type="PIRSF" id="PIRSF006157">
    <property type="entry name" value="Doxgns_DODA"/>
    <property type="match status" value="1"/>
</dbReference>
<dbReference type="GO" id="GO:0008198">
    <property type="term" value="F:ferrous iron binding"/>
    <property type="evidence" value="ECO:0007669"/>
    <property type="project" value="InterPro"/>
</dbReference>
<dbReference type="CDD" id="cd07363">
    <property type="entry name" value="45_DOPA_Dioxygenase"/>
    <property type="match status" value="1"/>
</dbReference>
<dbReference type="Proteomes" id="UP000011859">
    <property type="component" value="Chromosome"/>
</dbReference>
<dbReference type="Pfam" id="PF02900">
    <property type="entry name" value="LigB"/>
    <property type="match status" value="1"/>
</dbReference>
<dbReference type="InterPro" id="IPR004183">
    <property type="entry name" value="Xdiol_dOase_suB"/>
</dbReference>
<dbReference type="SUPFAM" id="SSF53213">
    <property type="entry name" value="LigB-like"/>
    <property type="match status" value="1"/>
</dbReference>
<dbReference type="OrthoDB" id="9790889at2"/>
<dbReference type="EMBL" id="CP003470">
    <property type="protein sequence ID" value="AGG87280.1"/>
    <property type="molecule type" value="Genomic_DNA"/>
</dbReference>
<dbReference type="Gene3D" id="3.40.830.10">
    <property type="entry name" value="LigB-like"/>
    <property type="match status" value="1"/>
</dbReference>
<keyword evidence="8" id="KW-1185">Reference proteome</keyword>
<evidence type="ECO:0000256" key="4">
    <source>
        <dbReference type="ARBA" id="ARBA00022833"/>
    </source>
</evidence>
<dbReference type="InterPro" id="IPR014436">
    <property type="entry name" value="Extradiol_dOase_DODA"/>
</dbReference>